<name>A0ABR2RFC2_9ROSI</name>
<evidence type="ECO:0000313" key="1">
    <source>
        <dbReference type="EMBL" id="KAK9011496.1"/>
    </source>
</evidence>
<gene>
    <name evidence="1" type="ORF">V6N11_044344</name>
</gene>
<reference evidence="1 2" key="1">
    <citation type="journal article" date="2024" name="G3 (Bethesda)">
        <title>Genome assembly of Hibiscus sabdariffa L. provides insights into metabolisms of medicinal natural products.</title>
        <authorList>
            <person name="Kim T."/>
        </authorList>
    </citation>
    <scope>NUCLEOTIDE SEQUENCE [LARGE SCALE GENOMIC DNA]</scope>
    <source>
        <strain evidence="1">TK-2024</strain>
        <tissue evidence="1">Old leaves</tissue>
    </source>
</reference>
<sequence>MGSTMMAVMTLTVDVEAVAKAGTKFLLQCFHFCVAKISHDWRIVCCVAVVWSLWLARNDLLFNRNQASMNDILSC</sequence>
<dbReference type="EMBL" id="JBBPBN010000023">
    <property type="protein sequence ID" value="KAK9011496.1"/>
    <property type="molecule type" value="Genomic_DNA"/>
</dbReference>
<comment type="caution">
    <text evidence="1">The sequence shown here is derived from an EMBL/GenBank/DDBJ whole genome shotgun (WGS) entry which is preliminary data.</text>
</comment>
<proteinExistence type="predicted"/>
<dbReference type="Proteomes" id="UP001396334">
    <property type="component" value="Unassembled WGS sequence"/>
</dbReference>
<keyword evidence="2" id="KW-1185">Reference proteome</keyword>
<evidence type="ECO:0000313" key="2">
    <source>
        <dbReference type="Proteomes" id="UP001396334"/>
    </source>
</evidence>
<protein>
    <submittedName>
        <fullName evidence="1">Uncharacterized protein</fullName>
    </submittedName>
</protein>
<accession>A0ABR2RFC2</accession>
<organism evidence="1 2">
    <name type="scientific">Hibiscus sabdariffa</name>
    <name type="common">roselle</name>
    <dbReference type="NCBI Taxonomy" id="183260"/>
    <lineage>
        <taxon>Eukaryota</taxon>
        <taxon>Viridiplantae</taxon>
        <taxon>Streptophyta</taxon>
        <taxon>Embryophyta</taxon>
        <taxon>Tracheophyta</taxon>
        <taxon>Spermatophyta</taxon>
        <taxon>Magnoliopsida</taxon>
        <taxon>eudicotyledons</taxon>
        <taxon>Gunneridae</taxon>
        <taxon>Pentapetalae</taxon>
        <taxon>rosids</taxon>
        <taxon>malvids</taxon>
        <taxon>Malvales</taxon>
        <taxon>Malvaceae</taxon>
        <taxon>Malvoideae</taxon>
        <taxon>Hibiscus</taxon>
    </lineage>
</organism>